<name>A0ACC0W3C2_9STRA</name>
<gene>
    <name evidence="1" type="ORF">PsorP6_006393</name>
</gene>
<protein>
    <submittedName>
        <fullName evidence="1">Uncharacterized protein</fullName>
    </submittedName>
</protein>
<comment type="caution">
    <text evidence="1">The sequence shown here is derived from an EMBL/GenBank/DDBJ whole genome shotgun (WGS) entry which is preliminary data.</text>
</comment>
<organism evidence="1 2">
    <name type="scientific">Peronosclerospora sorghi</name>
    <dbReference type="NCBI Taxonomy" id="230839"/>
    <lineage>
        <taxon>Eukaryota</taxon>
        <taxon>Sar</taxon>
        <taxon>Stramenopiles</taxon>
        <taxon>Oomycota</taxon>
        <taxon>Peronosporomycetes</taxon>
        <taxon>Peronosporales</taxon>
        <taxon>Peronosporaceae</taxon>
        <taxon>Peronosclerospora</taxon>
    </lineage>
</organism>
<keyword evidence="2" id="KW-1185">Reference proteome</keyword>
<sequence>MDADDEALLSYFLPDGIADESPPRNSARRSSWDRNATTHQSRGIMREGGSTLSSDSMASISDASPFGSGGPSIWSSNAFFRSDLRGERRVVSDLGGSRPSASHALDFATSRPSFSSSLSPGENDEDRWPAPRYQPRRILQHPPGLSCPPGFNDTQMRESRSSRSSPLGNPCDRVSPSVSKSQAHAFHSPASSRLTGSHRPHLSDDDQFGRPSVSKSQAHAFLSPTSSRVSGSHRPHLSDDDQFGRQVRSTLRSSTDFTPPEPLKSHFETNSRSEKLYESRQTFRTWESDGCSRARQFGIQETSTTRRSPRKTRKKPFENRTTMRTRTPERKVDPFHAYPPRSPNPPKQFEDERKPRVPLAMPERAVATETPRTSHSVFVTRGTRRNESEEKETVSSLNRREDPTVLSRNAPWKNIITRGKEKEREHSTPLVRRQVYREKQVKEHAIAPSVAEEKTARKASDSSSSSTSLDAVAVASSFVKEREGDTLSGTPRESDTSDGTRSEPEVTVETTVTEKDEKVEEKENESIENRVVDPPEPTETVVAPVDKKVEHEMQPGAEPLKSGADEVSDVEKSKRESSGSVPKAQQHTEKQKADKKKSTRKKQKRGTASSLPPGPPVPTSTDDAPTVFFTLKFAALVVQGVHLVFTGTRRGVQWIARKLDVEGLYATAACHADAMKTVLSSVAMVLLVHAVSWFLRVHRVAFRALGAHRHMSFCFAFLYGFPFLVHYVFPWAPPWAPVCLWYAFLVQVFCTNGSTAMVTSFRVILPLVFLIEGISYHSFLLDLNGAELLLTSFIISALKTSNLRSPIFFLSLATQCLLAVFLGAELLVQWLQLALALYSLHYMALDENEWMSMGEEDMVYCNPAAVRRAMADFNHHLTFSRAASTLNPKRLNRRALAYVRGQKLR</sequence>
<accession>A0ACC0W3C2</accession>
<proteinExistence type="predicted"/>
<dbReference type="Proteomes" id="UP001163321">
    <property type="component" value="Chromosome 4"/>
</dbReference>
<evidence type="ECO:0000313" key="2">
    <source>
        <dbReference type="Proteomes" id="UP001163321"/>
    </source>
</evidence>
<reference evidence="1 2" key="1">
    <citation type="journal article" date="2022" name="bioRxiv">
        <title>The genome of the oomycete Peronosclerospora sorghi, a cosmopolitan pathogen of maize and sorghum, is inflated with dispersed pseudogenes.</title>
        <authorList>
            <person name="Fletcher K."/>
            <person name="Martin F."/>
            <person name="Isakeit T."/>
            <person name="Cavanaugh K."/>
            <person name="Magill C."/>
            <person name="Michelmore R."/>
        </authorList>
    </citation>
    <scope>NUCLEOTIDE SEQUENCE [LARGE SCALE GENOMIC DNA]</scope>
    <source>
        <strain evidence="1">P6</strain>
    </source>
</reference>
<dbReference type="EMBL" id="CM047583">
    <property type="protein sequence ID" value="KAI9912613.1"/>
    <property type="molecule type" value="Genomic_DNA"/>
</dbReference>
<evidence type="ECO:0000313" key="1">
    <source>
        <dbReference type="EMBL" id="KAI9912613.1"/>
    </source>
</evidence>